<accession>A0A0N0GKN7</accession>
<dbReference type="InterPro" id="IPR000792">
    <property type="entry name" value="Tscrpt_reg_LuxR_C"/>
</dbReference>
<organism evidence="6 7">
    <name type="scientific">Amantichitinum ursilacus</name>
    <dbReference type="NCBI Taxonomy" id="857265"/>
    <lineage>
        <taxon>Bacteria</taxon>
        <taxon>Pseudomonadati</taxon>
        <taxon>Pseudomonadota</taxon>
        <taxon>Betaproteobacteria</taxon>
        <taxon>Neisseriales</taxon>
        <taxon>Chitinibacteraceae</taxon>
        <taxon>Amantichitinum</taxon>
    </lineage>
</organism>
<evidence type="ECO:0000256" key="2">
    <source>
        <dbReference type="ARBA" id="ARBA00023125"/>
    </source>
</evidence>
<dbReference type="Gene3D" id="3.40.50.2300">
    <property type="match status" value="1"/>
</dbReference>
<dbReference type="InterPro" id="IPR001789">
    <property type="entry name" value="Sig_transdc_resp-reg_receiver"/>
</dbReference>
<dbReference type="Proteomes" id="UP000037939">
    <property type="component" value="Unassembled WGS sequence"/>
</dbReference>
<feature type="domain" description="Response regulatory" evidence="5">
    <location>
        <begin position="6"/>
        <end position="122"/>
    </location>
</feature>
<proteinExistence type="predicted"/>
<dbReference type="InterPro" id="IPR011006">
    <property type="entry name" value="CheY-like_superfamily"/>
</dbReference>
<gene>
    <name evidence="6" type="primary">nreC_2</name>
    <name evidence="6" type="ORF">WG78_21875</name>
</gene>
<feature type="modified residue" description="4-aspartylphosphate" evidence="3">
    <location>
        <position position="57"/>
    </location>
</feature>
<dbReference type="InterPro" id="IPR016032">
    <property type="entry name" value="Sig_transdc_resp-reg_C-effctor"/>
</dbReference>
<dbReference type="PANTHER" id="PTHR45566">
    <property type="entry name" value="HTH-TYPE TRANSCRIPTIONAL REGULATOR YHJB-RELATED"/>
    <property type="match status" value="1"/>
</dbReference>
<dbReference type="CDD" id="cd17535">
    <property type="entry name" value="REC_NarL-like"/>
    <property type="match status" value="1"/>
</dbReference>
<dbReference type="SUPFAM" id="SSF52172">
    <property type="entry name" value="CheY-like"/>
    <property type="match status" value="1"/>
</dbReference>
<dbReference type="GO" id="GO:0003677">
    <property type="term" value="F:DNA binding"/>
    <property type="evidence" value="ECO:0007669"/>
    <property type="project" value="UniProtKB-KW"/>
</dbReference>
<evidence type="ECO:0000256" key="1">
    <source>
        <dbReference type="ARBA" id="ARBA00022553"/>
    </source>
</evidence>
<dbReference type="SMART" id="SM00448">
    <property type="entry name" value="REC"/>
    <property type="match status" value="1"/>
</dbReference>
<dbReference type="SUPFAM" id="SSF46894">
    <property type="entry name" value="C-terminal effector domain of the bipartite response regulators"/>
    <property type="match status" value="1"/>
</dbReference>
<sequence>MPTPHRIIIADDHQLLRLGIRAVLATRTDLEIVSEAADGDTALNDIMTMRPDLVVLDITMPGKSGLDILQEVRLNAPDIRVMVLSSHDEPHVVLDALKRGARAYLLKDCMLEDLHAAIIAVLDGHVFLSPQIEALASAANDTGTETLTTRQQEILRWIALGKSTKEIARLLGISPKTVEFHRGQLIQRLGCRDVASLTLKAVRSGLVDPARDQISA</sequence>
<comment type="caution">
    <text evidence="6">The sequence shown here is derived from an EMBL/GenBank/DDBJ whole genome shotgun (WGS) entry which is preliminary data.</text>
</comment>
<protein>
    <submittedName>
        <fullName evidence="6">Oxygen regulatory protein NreC</fullName>
    </submittedName>
</protein>
<reference evidence="6 7" key="1">
    <citation type="submission" date="2015-07" db="EMBL/GenBank/DDBJ databases">
        <title>Draft genome sequence of the Amantichitinum ursilacus IGB-41, a new chitin-degrading bacterium.</title>
        <authorList>
            <person name="Kirstahler P."/>
            <person name="Guenther M."/>
            <person name="Grumaz C."/>
            <person name="Rupp S."/>
            <person name="Zibek S."/>
            <person name="Sohn K."/>
        </authorList>
    </citation>
    <scope>NUCLEOTIDE SEQUENCE [LARGE SCALE GENOMIC DNA]</scope>
    <source>
        <strain evidence="6 7">IGB-41</strain>
    </source>
</reference>
<dbReference type="PRINTS" id="PR00038">
    <property type="entry name" value="HTHLUXR"/>
</dbReference>
<keyword evidence="7" id="KW-1185">Reference proteome</keyword>
<dbReference type="PROSITE" id="PS50110">
    <property type="entry name" value="RESPONSE_REGULATORY"/>
    <property type="match status" value="1"/>
</dbReference>
<dbReference type="RefSeq" id="WP_053939934.1">
    <property type="nucleotide sequence ID" value="NZ_LAQT01000038.1"/>
</dbReference>
<dbReference type="STRING" id="857265.WG78_21875"/>
<dbReference type="PANTHER" id="PTHR45566:SF2">
    <property type="entry name" value="NARL SUBFAMILY"/>
    <property type="match status" value="1"/>
</dbReference>
<keyword evidence="1 3" id="KW-0597">Phosphoprotein</keyword>
<evidence type="ECO:0000256" key="3">
    <source>
        <dbReference type="PROSITE-ProRule" id="PRU00169"/>
    </source>
</evidence>
<dbReference type="GO" id="GO:0006355">
    <property type="term" value="P:regulation of DNA-templated transcription"/>
    <property type="evidence" value="ECO:0007669"/>
    <property type="project" value="InterPro"/>
</dbReference>
<evidence type="ECO:0000259" key="4">
    <source>
        <dbReference type="PROSITE" id="PS50043"/>
    </source>
</evidence>
<dbReference type="OrthoDB" id="9780593at2"/>
<dbReference type="PROSITE" id="PS50043">
    <property type="entry name" value="HTH_LUXR_2"/>
    <property type="match status" value="1"/>
</dbReference>
<dbReference type="InterPro" id="IPR051015">
    <property type="entry name" value="EvgA-like"/>
</dbReference>
<evidence type="ECO:0000313" key="6">
    <source>
        <dbReference type="EMBL" id="KPC49213.1"/>
    </source>
</evidence>
<dbReference type="Pfam" id="PF00072">
    <property type="entry name" value="Response_reg"/>
    <property type="match status" value="1"/>
</dbReference>
<dbReference type="EMBL" id="LAQT01000038">
    <property type="protein sequence ID" value="KPC49213.1"/>
    <property type="molecule type" value="Genomic_DNA"/>
</dbReference>
<dbReference type="Pfam" id="PF00196">
    <property type="entry name" value="GerE"/>
    <property type="match status" value="1"/>
</dbReference>
<dbReference type="GO" id="GO:0000160">
    <property type="term" value="P:phosphorelay signal transduction system"/>
    <property type="evidence" value="ECO:0007669"/>
    <property type="project" value="InterPro"/>
</dbReference>
<evidence type="ECO:0000259" key="5">
    <source>
        <dbReference type="PROSITE" id="PS50110"/>
    </source>
</evidence>
<dbReference type="InterPro" id="IPR058245">
    <property type="entry name" value="NreC/VraR/RcsB-like_REC"/>
</dbReference>
<name>A0A0N0GKN7_9NEIS</name>
<evidence type="ECO:0000313" key="7">
    <source>
        <dbReference type="Proteomes" id="UP000037939"/>
    </source>
</evidence>
<feature type="domain" description="HTH luxR-type" evidence="4">
    <location>
        <begin position="140"/>
        <end position="205"/>
    </location>
</feature>
<dbReference type="SMART" id="SM00421">
    <property type="entry name" value="HTH_LUXR"/>
    <property type="match status" value="1"/>
</dbReference>
<dbReference type="AlphaFoldDB" id="A0A0N0GKN7"/>
<keyword evidence="2" id="KW-0238">DNA-binding</keyword>
<dbReference type="CDD" id="cd06170">
    <property type="entry name" value="LuxR_C_like"/>
    <property type="match status" value="1"/>
</dbReference>